<evidence type="ECO:0000256" key="1">
    <source>
        <dbReference type="ARBA" id="ARBA00011073"/>
    </source>
</evidence>
<evidence type="ECO:0000259" key="8">
    <source>
        <dbReference type="Pfam" id="PF00082"/>
    </source>
</evidence>
<evidence type="ECO:0000256" key="3">
    <source>
        <dbReference type="ARBA" id="ARBA00022729"/>
    </source>
</evidence>
<keyword evidence="4" id="KW-0378">Hydrolase</keyword>
<dbReference type="PROSITE" id="PS51892">
    <property type="entry name" value="SUBTILASE"/>
    <property type="match status" value="1"/>
</dbReference>
<evidence type="ECO:0000313" key="11">
    <source>
        <dbReference type="Proteomes" id="UP000306102"/>
    </source>
</evidence>
<accession>A0A4S4D5G5</accession>
<evidence type="ECO:0000259" key="9">
    <source>
        <dbReference type="Pfam" id="PF17766"/>
    </source>
</evidence>
<evidence type="ECO:0000256" key="4">
    <source>
        <dbReference type="ARBA" id="ARBA00022801"/>
    </source>
</evidence>
<name>A0A4S4D5G5_CAMSN</name>
<evidence type="ECO:0000256" key="5">
    <source>
        <dbReference type="ARBA" id="ARBA00022825"/>
    </source>
</evidence>
<evidence type="ECO:0000313" key="10">
    <source>
        <dbReference type="EMBL" id="THF97621.1"/>
    </source>
</evidence>
<organism evidence="10 11">
    <name type="scientific">Camellia sinensis var. sinensis</name>
    <name type="common">China tea</name>
    <dbReference type="NCBI Taxonomy" id="542762"/>
    <lineage>
        <taxon>Eukaryota</taxon>
        <taxon>Viridiplantae</taxon>
        <taxon>Streptophyta</taxon>
        <taxon>Embryophyta</taxon>
        <taxon>Tracheophyta</taxon>
        <taxon>Spermatophyta</taxon>
        <taxon>Magnoliopsida</taxon>
        <taxon>eudicotyledons</taxon>
        <taxon>Gunneridae</taxon>
        <taxon>Pentapetalae</taxon>
        <taxon>asterids</taxon>
        <taxon>Ericales</taxon>
        <taxon>Theaceae</taxon>
        <taxon>Camellia</taxon>
    </lineage>
</organism>
<dbReference type="InterPro" id="IPR045051">
    <property type="entry name" value="SBT"/>
</dbReference>
<feature type="region of interest" description="Disordered" evidence="7">
    <location>
        <begin position="246"/>
        <end position="299"/>
    </location>
</feature>
<proteinExistence type="inferred from homology"/>
<dbReference type="Gene3D" id="2.60.40.2310">
    <property type="match status" value="1"/>
</dbReference>
<dbReference type="Gene3D" id="3.40.50.200">
    <property type="entry name" value="Peptidase S8/S53 domain"/>
    <property type="match status" value="1"/>
</dbReference>
<comment type="caution">
    <text evidence="6">Lacks conserved residue(s) required for the propagation of feature annotation.</text>
</comment>
<dbReference type="InterPro" id="IPR023828">
    <property type="entry name" value="Peptidase_S8_Ser-AS"/>
</dbReference>
<feature type="compositionally biased region" description="Polar residues" evidence="7">
    <location>
        <begin position="273"/>
        <end position="299"/>
    </location>
</feature>
<dbReference type="SUPFAM" id="SSF52743">
    <property type="entry name" value="Subtilisin-like"/>
    <property type="match status" value="1"/>
</dbReference>
<dbReference type="AlphaFoldDB" id="A0A4S4D5G5"/>
<dbReference type="Pfam" id="PF17766">
    <property type="entry name" value="fn3_6"/>
    <property type="match status" value="1"/>
</dbReference>
<gene>
    <name evidence="10" type="ORF">TEA_015686</name>
</gene>
<dbReference type="InterPro" id="IPR036852">
    <property type="entry name" value="Peptidase_S8/S53_dom_sf"/>
</dbReference>
<dbReference type="GO" id="GO:0006508">
    <property type="term" value="P:proteolysis"/>
    <property type="evidence" value="ECO:0007669"/>
    <property type="project" value="UniProtKB-KW"/>
</dbReference>
<keyword evidence="3" id="KW-0732">Signal</keyword>
<dbReference type="Pfam" id="PF00082">
    <property type="entry name" value="Peptidase_S8"/>
    <property type="match status" value="1"/>
</dbReference>
<keyword evidence="11" id="KW-1185">Reference proteome</keyword>
<dbReference type="PROSITE" id="PS00138">
    <property type="entry name" value="SUBTILASE_SER"/>
    <property type="match status" value="1"/>
</dbReference>
<keyword evidence="2" id="KW-0645">Protease</keyword>
<protein>
    <recommendedName>
        <fullName evidence="12">Peptidase S8/S53 domain-containing protein</fullName>
    </recommendedName>
</protein>
<evidence type="ECO:0000256" key="2">
    <source>
        <dbReference type="ARBA" id="ARBA00022670"/>
    </source>
</evidence>
<dbReference type="STRING" id="542762.A0A4S4D5G5"/>
<sequence length="299" mass="33407">MIGSNIYLSNDYTMLSGTSMACPHVAGVAALLKGAHPEWSPAAIRSAMMTTANPLDNTNNPIRDLGNNLVGSGHIDPNRALDPGLVYDTPPQDYVNVLCYMNYTQKQILTVTRSNRYNCSTPSPDLNYPSFIALYNNNSAIHTFQRTLTNVGDGVATYNAEVIAPTGSKVTISPMMLIFDQMYDQKSYTMSIEYESGLNETTRYGSLVWVDANRTHMVRSPIVLTPVVSRAKAIESKQINKLKKNRTTIRRRTKQQQSQTRSKKDTDKKTRTIQQLLKQSCCNKSPQQPEQSETQNQTI</sequence>
<reference evidence="10 11" key="1">
    <citation type="journal article" date="2018" name="Proc. Natl. Acad. Sci. U.S.A.">
        <title>Draft genome sequence of Camellia sinensis var. sinensis provides insights into the evolution of the tea genome and tea quality.</title>
        <authorList>
            <person name="Wei C."/>
            <person name="Yang H."/>
            <person name="Wang S."/>
            <person name="Zhao J."/>
            <person name="Liu C."/>
            <person name="Gao L."/>
            <person name="Xia E."/>
            <person name="Lu Y."/>
            <person name="Tai Y."/>
            <person name="She G."/>
            <person name="Sun J."/>
            <person name="Cao H."/>
            <person name="Tong W."/>
            <person name="Gao Q."/>
            <person name="Li Y."/>
            <person name="Deng W."/>
            <person name="Jiang X."/>
            <person name="Wang W."/>
            <person name="Chen Q."/>
            <person name="Zhang S."/>
            <person name="Li H."/>
            <person name="Wu J."/>
            <person name="Wang P."/>
            <person name="Li P."/>
            <person name="Shi C."/>
            <person name="Zheng F."/>
            <person name="Jian J."/>
            <person name="Huang B."/>
            <person name="Shan D."/>
            <person name="Shi M."/>
            <person name="Fang C."/>
            <person name="Yue Y."/>
            <person name="Li F."/>
            <person name="Li D."/>
            <person name="Wei S."/>
            <person name="Han B."/>
            <person name="Jiang C."/>
            <person name="Yin Y."/>
            <person name="Xia T."/>
            <person name="Zhang Z."/>
            <person name="Bennetzen J.L."/>
            <person name="Zhao S."/>
            <person name="Wan X."/>
        </authorList>
    </citation>
    <scope>NUCLEOTIDE SEQUENCE [LARGE SCALE GENOMIC DNA]</scope>
    <source>
        <strain evidence="11">cv. Shuchazao</strain>
        <tissue evidence="10">Leaf</tissue>
    </source>
</reference>
<dbReference type="InterPro" id="IPR000209">
    <property type="entry name" value="Peptidase_S8/S53_dom"/>
</dbReference>
<evidence type="ECO:0000256" key="7">
    <source>
        <dbReference type="SAM" id="MobiDB-lite"/>
    </source>
</evidence>
<keyword evidence="5" id="KW-0720">Serine protease</keyword>
<dbReference type="InterPro" id="IPR041469">
    <property type="entry name" value="Subtilisin-like_FN3"/>
</dbReference>
<evidence type="ECO:0000256" key="6">
    <source>
        <dbReference type="PROSITE-ProRule" id="PRU01240"/>
    </source>
</evidence>
<dbReference type="Proteomes" id="UP000306102">
    <property type="component" value="Unassembled WGS sequence"/>
</dbReference>
<comment type="caution">
    <text evidence="10">The sequence shown here is derived from an EMBL/GenBank/DDBJ whole genome shotgun (WGS) entry which is preliminary data.</text>
</comment>
<comment type="similarity">
    <text evidence="1 6">Belongs to the peptidase S8 family.</text>
</comment>
<evidence type="ECO:0008006" key="12">
    <source>
        <dbReference type="Google" id="ProtNLM"/>
    </source>
</evidence>
<feature type="domain" description="Subtilisin-like protease fibronectin type-III" evidence="9">
    <location>
        <begin position="125"/>
        <end position="223"/>
    </location>
</feature>
<dbReference type="GO" id="GO:0004252">
    <property type="term" value="F:serine-type endopeptidase activity"/>
    <property type="evidence" value="ECO:0007669"/>
    <property type="project" value="InterPro"/>
</dbReference>
<dbReference type="EMBL" id="SDRB02012469">
    <property type="protein sequence ID" value="THF97621.1"/>
    <property type="molecule type" value="Genomic_DNA"/>
</dbReference>
<feature type="domain" description="Peptidase S8/S53" evidence="8">
    <location>
        <begin position="9"/>
        <end position="57"/>
    </location>
</feature>
<dbReference type="PANTHER" id="PTHR10795">
    <property type="entry name" value="PROPROTEIN CONVERTASE SUBTILISIN/KEXIN"/>
    <property type="match status" value="1"/>
</dbReference>